<proteinExistence type="predicted"/>
<name>A0A0J1GY47_9GAMM</name>
<dbReference type="PATRIC" id="fig|1195763.3.peg.3085"/>
<accession>A0A0J1GY47</accession>
<reference evidence="3 4" key="1">
    <citation type="submission" date="2015-05" db="EMBL/GenBank/DDBJ databases">
        <title>Photobacterium galathea sp. nov.</title>
        <authorList>
            <person name="Machado H."/>
            <person name="Gram L."/>
        </authorList>
    </citation>
    <scope>NUCLEOTIDE SEQUENCE [LARGE SCALE GENOMIC DNA]</scope>
    <source>
        <strain evidence="3 4">CGMCC 1.12159</strain>
    </source>
</reference>
<dbReference type="EMBL" id="LDOT01000022">
    <property type="protein sequence ID" value="KLV04359.1"/>
    <property type="molecule type" value="Genomic_DNA"/>
</dbReference>
<dbReference type="Proteomes" id="UP000036097">
    <property type="component" value="Unassembled WGS sequence"/>
</dbReference>
<evidence type="ECO:0000256" key="1">
    <source>
        <dbReference type="SAM" id="MobiDB-lite"/>
    </source>
</evidence>
<evidence type="ECO:0000313" key="3">
    <source>
        <dbReference type="EMBL" id="KLV04359.1"/>
    </source>
</evidence>
<keyword evidence="2" id="KW-1133">Transmembrane helix</keyword>
<gene>
    <name evidence="3" type="ORF">ABT56_14540</name>
</gene>
<keyword evidence="4" id="KW-1185">Reference proteome</keyword>
<dbReference type="AlphaFoldDB" id="A0A0J1GY47"/>
<sequence length="62" mass="6880">MNVQLGSGAFVEGGGGRDDRKKGSWSYPYREGFCLRNVTAMLLVTIGFNLGFYFRHGSVCQK</sequence>
<feature type="transmembrane region" description="Helical" evidence="2">
    <location>
        <begin position="35"/>
        <end position="54"/>
    </location>
</feature>
<evidence type="ECO:0000256" key="2">
    <source>
        <dbReference type="SAM" id="Phobius"/>
    </source>
</evidence>
<keyword evidence="2" id="KW-0812">Transmembrane</keyword>
<protein>
    <submittedName>
        <fullName evidence="3">Uncharacterized protein</fullName>
    </submittedName>
</protein>
<evidence type="ECO:0000313" key="4">
    <source>
        <dbReference type="Proteomes" id="UP000036097"/>
    </source>
</evidence>
<keyword evidence="2" id="KW-0472">Membrane</keyword>
<feature type="region of interest" description="Disordered" evidence="1">
    <location>
        <begin position="1"/>
        <end position="26"/>
    </location>
</feature>
<comment type="caution">
    <text evidence="3">The sequence shown here is derived from an EMBL/GenBank/DDBJ whole genome shotgun (WGS) entry which is preliminary data.</text>
</comment>
<organism evidence="3 4">
    <name type="scientific">Photobacterium aquae</name>
    <dbReference type="NCBI Taxonomy" id="1195763"/>
    <lineage>
        <taxon>Bacteria</taxon>
        <taxon>Pseudomonadati</taxon>
        <taxon>Pseudomonadota</taxon>
        <taxon>Gammaproteobacteria</taxon>
        <taxon>Vibrionales</taxon>
        <taxon>Vibrionaceae</taxon>
        <taxon>Photobacterium</taxon>
    </lineage>
</organism>